<name>A0A3Q7Y7J7_CICAR</name>
<evidence type="ECO:0000313" key="2">
    <source>
        <dbReference type="RefSeq" id="XP_027187097.1"/>
    </source>
</evidence>
<reference evidence="2" key="1">
    <citation type="submission" date="2025-08" db="UniProtKB">
        <authorList>
            <consortium name="RefSeq"/>
        </authorList>
    </citation>
    <scope>IDENTIFICATION</scope>
    <source>
        <tissue evidence="2">Etiolated seedlings</tissue>
    </source>
</reference>
<accession>A0A3Q7Y7J7</accession>
<gene>
    <name evidence="2" type="primary">LOC105851421</name>
</gene>
<keyword evidence="1" id="KW-1185">Reference proteome</keyword>
<dbReference type="RefSeq" id="XP_027187097.1">
    <property type="nucleotide sequence ID" value="XM_027331296.1"/>
</dbReference>
<evidence type="ECO:0000313" key="1">
    <source>
        <dbReference type="Proteomes" id="UP000087171"/>
    </source>
</evidence>
<dbReference type="AlphaFoldDB" id="A0A3Q7Y7J7"/>
<organism evidence="1 2">
    <name type="scientific">Cicer arietinum</name>
    <name type="common">Chickpea</name>
    <name type="synonym">Garbanzo</name>
    <dbReference type="NCBI Taxonomy" id="3827"/>
    <lineage>
        <taxon>Eukaryota</taxon>
        <taxon>Viridiplantae</taxon>
        <taxon>Streptophyta</taxon>
        <taxon>Embryophyta</taxon>
        <taxon>Tracheophyta</taxon>
        <taxon>Spermatophyta</taxon>
        <taxon>Magnoliopsida</taxon>
        <taxon>eudicotyledons</taxon>
        <taxon>Gunneridae</taxon>
        <taxon>Pentapetalae</taxon>
        <taxon>rosids</taxon>
        <taxon>fabids</taxon>
        <taxon>Fabales</taxon>
        <taxon>Fabaceae</taxon>
        <taxon>Papilionoideae</taxon>
        <taxon>50 kb inversion clade</taxon>
        <taxon>NPAAA clade</taxon>
        <taxon>Hologalegina</taxon>
        <taxon>IRL clade</taxon>
        <taxon>Cicereae</taxon>
        <taxon>Cicer</taxon>
    </lineage>
</organism>
<proteinExistence type="predicted"/>
<protein>
    <submittedName>
        <fullName evidence="2">Uncharacterized protein LOC105851421</fullName>
    </submittedName>
</protein>
<sequence length="147" mass="16286">MPKSLVLQHRRRRIAATTTTTTAATTIITSTTLFLGYSNICDDIASSLTIVFTPSHYFSTGAESGIGIAFSRICSWIGTYFELKGNTTQRYQCQSFCLCNWINALTGKILGQLEDIYLCAVYTVGVSFHRRDSCPTFDSCTILTSYT</sequence>
<dbReference type="KEGG" id="cam:105851421"/>
<dbReference type="Proteomes" id="UP000087171">
    <property type="component" value="Unplaced"/>
</dbReference>
<dbReference type="GeneID" id="105851421"/>